<dbReference type="OrthoDB" id="6500128at2759"/>
<dbReference type="PANTHER" id="PTHR24223">
    <property type="entry name" value="ATP-BINDING CASSETTE SUB-FAMILY C"/>
    <property type="match status" value="1"/>
</dbReference>
<dbReference type="AlphaFoldDB" id="A0A087UGI5"/>
<dbReference type="EMBL" id="KK119706">
    <property type="protein sequence ID" value="KFM76474.1"/>
    <property type="molecule type" value="Genomic_DNA"/>
</dbReference>
<evidence type="ECO:0000256" key="5">
    <source>
        <dbReference type="ARBA" id="ARBA00023136"/>
    </source>
</evidence>
<organism evidence="6 7">
    <name type="scientific">Stegodyphus mimosarum</name>
    <name type="common">African social velvet spider</name>
    <dbReference type="NCBI Taxonomy" id="407821"/>
    <lineage>
        <taxon>Eukaryota</taxon>
        <taxon>Metazoa</taxon>
        <taxon>Ecdysozoa</taxon>
        <taxon>Arthropoda</taxon>
        <taxon>Chelicerata</taxon>
        <taxon>Arachnida</taxon>
        <taxon>Araneae</taxon>
        <taxon>Araneomorphae</taxon>
        <taxon>Entelegynae</taxon>
        <taxon>Eresoidea</taxon>
        <taxon>Eresidae</taxon>
        <taxon>Stegodyphus</taxon>
    </lineage>
</organism>
<dbReference type="GO" id="GO:0005524">
    <property type="term" value="F:ATP binding"/>
    <property type="evidence" value="ECO:0007669"/>
    <property type="project" value="UniProtKB-KW"/>
</dbReference>
<keyword evidence="5" id="KW-0472">Membrane</keyword>
<dbReference type="SUPFAM" id="SSF90123">
    <property type="entry name" value="ABC transporter transmembrane region"/>
    <property type="match status" value="1"/>
</dbReference>
<dbReference type="InterPro" id="IPR050173">
    <property type="entry name" value="ABC_transporter_C-like"/>
</dbReference>
<reference evidence="6 7" key="1">
    <citation type="submission" date="2013-11" db="EMBL/GenBank/DDBJ databases">
        <title>Genome sequencing of Stegodyphus mimosarum.</title>
        <authorList>
            <person name="Bechsgaard J."/>
        </authorList>
    </citation>
    <scope>NUCLEOTIDE SEQUENCE [LARGE SCALE GENOMIC DNA]</scope>
</reference>
<evidence type="ECO:0000256" key="4">
    <source>
        <dbReference type="ARBA" id="ARBA00022989"/>
    </source>
</evidence>
<dbReference type="GO" id="GO:0016020">
    <property type="term" value="C:membrane"/>
    <property type="evidence" value="ECO:0007669"/>
    <property type="project" value="InterPro"/>
</dbReference>
<dbReference type="Proteomes" id="UP000054359">
    <property type="component" value="Unassembled WGS sequence"/>
</dbReference>
<evidence type="ECO:0000256" key="1">
    <source>
        <dbReference type="ARBA" id="ARBA00022692"/>
    </source>
</evidence>
<evidence type="ECO:0000256" key="2">
    <source>
        <dbReference type="ARBA" id="ARBA00022741"/>
    </source>
</evidence>
<keyword evidence="3" id="KW-0067">ATP-binding</keyword>
<evidence type="ECO:0000313" key="7">
    <source>
        <dbReference type="Proteomes" id="UP000054359"/>
    </source>
</evidence>
<feature type="non-terminal residue" evidence="6">
    <location>
        <position position="179"/>
    </location>
</feature>
<dbReference type="Gene3D" id="1.20.1560.10">
    <property type="entry name" value="ABC transporter type 1, transmembrane domain"/>
    <property type="match status" value="1"/>
</dbReference>
<keyword evidence="4" id="KW-1133">Transmembrane helix</keyword>
<dbReference type="InterPro" id="IPR036640">
    <property type="entry name" value="ABC1_TM_sf"/>
</dbReference>
<sequence length="179" mass="20778">MEEETMILFLTFHWLYGLIWRCKKKALLISNLFPLPLSLGITYIRTKVQKHLMGKRSDKFAYEKADGTVKRTPKFKNFSTSLLKAFGWKLSCCLCLETIDCVLQFVPSFILGWIIDHLSRPSRTWNGYLLCTLLVFTVFTTRCIWNLLMLQSTLYVLQIKAALMDAVYLKALKMSCSAR</sequence>
<protein>
    <submittedName>
        <fullName evidence="6">Multidrug resistance-associated protein 6</fullName>
    </submittedName>
</protein>
<proteinExistence type="predicted"/>
<gene>
    <name evidence="6" type="ORF">X975_07762</name>
</gene>
<evidence type="ECO:0000313" key="6">
    <source>
        <dbReference type="EMBL" id="KFM76474.1"/>
    </source>
</evidence>
<evidence type="ECO:0000256" key="3">
    <source>
        <dbReference type="ARBA" id="ARBA00022840"/>
    </source>
</evidence>
<accession>A0A087UGI5</accession>
<keyword evidence="2" id="KW-0547">Nucleotide-binding</keyword>
<dbReference type="GO" id="GO:0042626">
    <property type="term" value="F:ATPase-coupled transmembrane transporter activity"/>
    <property type="evidence" value="ECO:0007669"/>
    <property type="project" value="TreeGrafter"/>
</dbReference>
<name>A0A087UGI5_STEMI</name>
<keyword evidence="1" id="KW-0812">Transmembrane</keyword>
<keyword evidence="7" id="KW-1185">Reference proteome</keyword>